<reference evidence="2" key="1">
    <citation type="journal article" date="2014" name="Front. Microbiol.">
        <title>High frequency of phylogenetically diverse reductive dehalogenase-homologous genes in deep subseafloor sedimentary metagenomes.</title>
        <authorList>
            <person name="Kawai M."/>
            <person name="Futagami T."/>
            <person name="Toyoda A."/>
            <person name="Takaki Y."/>
            <person name="Nishi S."/>
            <person name="Hori S."/>
            <person name="Arai W."/>
            <person name="Tsubouchi T."/>
            <person name="Morono Y."/>
            <person name="Uchiyama I."/>
            <person name="Ito T."/>
            <person name="Fujiyama A."/>
            <person name="Inagaki F."/>
            <person name="Takami H."/>
        </authorList>
    </citation>
    <scope>NUCLEOTIDE SEQUENCE</scope>
    <source>
        <strain evidence="2">Expedition CK06-06</strain>
    </source>
</reference>
<dbReference type="SUPFAM" id="SSF53098">
    <property type="entry name" value="Ribonuclease H-like"/>
    <property type="match status" value="1"/>
</dbReference>
<evidence type="ECO:0000313" key="2">
    <source>
        <dbReference type="EMBL" id="GAI86578.1"/>
    </source>
</evidence>
<organism evidence="2">
    <name type="scientific">marine sediment metagenome</name>
    <dbReference type="NCBI Taxonomy" id="412755"/>
    <lineage>
        <taxon>unclassified sequences</taxon>
        <taxon>metagenomes</taxon>
        <taxon>ecological metagenomes</taxon>
    </lineage>
</organism>
<dbReference type="GO" id="GO:0004523">
    <property type="term" value="F:RNA-DNA hybrid ribonuclease activity"/>
    <property type="evidence" value="ECO:0007669"/>
    <property type="project" value="InterPro"/>
</dbReference>
<protein>
    <recommendedName>
        <fullName evidence="1">RNase H type-1 domain-containing protein</fullName>
    </recommendedName>
</protein>
<dbReference type="CDD" id="cd09279">
    <property type="entry name" value="RNase_HI_like"/>
    <property type="match status" value="1"/>
</dbReference>
<dbReference type="Pfam" id="PF13456">
    <property type="entry name" value="RVT_3"/>
    <property type="match status" value="1"/>
</dbReference>
<comment type="caution">
    <text evidence="2">The sequence shown here is derived from an EMBL/GenBank/DDBJ whole genome shotgun (WGS) entry which is preliminary data.</text>
</comment>
<sequence length="136" mass="14843">MMKLNKVIICADGASRGNPGPAAIGATIKDEQGKLIARISQRIGRATNNQAEYRAIIAALEEATRLGAKQVDISSDSQLVVRQISGEYRVKKASLKPLYKQVKKLQSLLDGFTITHIPRQQNQEADNLANMALKSN</sequence>
<feature type="domain" description="RNase H type-1" evidence="1">
    <location>
        <begin position="3"/>
        <end position="134"/>
    </location>
</feature>
<dbReference type="PANTHER" id="PTHR46387">
    <property type="entry name" value="POLYNUCLEOTIDYL TRANSFERASE, RIBONUCLEASE H-LIKE SUPERFAMILY PROTEIN"/>
    <property type="match status" value="1"/>
</dbReference>
<dbReference type="InterPro" id="IPR012337">
    <property type="entry name" value="RNaseH-like_sf"/>
</dbReference>
<evidence type="ECO:0000259" key="1">
    <source>
        <dbReference type="PROSITE" id="PS50879"/>
    </source>
</evidence>
<dbReference type="EMBL" id="BARW01010020">
    <property type="protein sequence ID" value="GAI86578.1"/>
    <property type="molecule type" value="Genomic_DNA"/>
</dbReference>
<dbReference type="PROSITE" id="PS50879">
    <property type="entry name" value="RNASE_H_1"/>
    <property type="match status" value="1"/>
</dbReference>
<dbReference type="Gene3D" id="3.30.420.10">
    <property type="entry name" value="Ribonuclease H-like superfamily/Ribonuclease H"/>
    <property type="match status" value="1"/>
</dbReference>
<dbReference type="GO" id="GO:0003676">
    <property type="term" value="F:nucleic acid binding"/>
    <property type="evidence" value="ECO:0007669"/>
    <property type="project" value="InterPro"/>
</dbReference>
<dbReference type="AlphaFoldDB" id="X1S123"/>
<dbReference type="InterPro" id="IPR036397">
    <property type="entry name" value="RNaseH_sf"/>
</dbReference>
<dbReference type="InterPro" id="IPR002156">
    <property type="entry name" value="RNaseH_domain"/>
</dbReference>
<accession>X1S123</accession>
<dbReference type="PANTHER" id="PTHR46387:SF2">
    <property type="entry name" value="RIBONUCLEASE HI"/>
    <property type="match status" value="1"/>
</dbReference>
<gene>
    <name evidence="2" type="ORF">S12H4_19913</name>
</gene>
<proteinExistence type="predicted"/>
<name>X1S123_9ZZZZ</name>
<dbReference type="FunFam" id="3.30.420.10:FF:000076">
    <property type="entry name" value="RBR-type E3 ubiquitin transferase"/>
    <property type="match status" value="1"/>
</dbReference>